<keyword evidence="2" id="KW-1185">Reference proteome</keyword>
<dbReference type="AlphaFoldDB" id="A0A1H0G2E7"/>
<dbReference type="Proteomes" id="UP000199602">
    <property type="component" value="Unassembled WGS sequence"/>
</dbReference>
<dbReference type="EMBL" id="FNIN01000016">
    <property type="protein sequence ID" value="SDO01065.1"/>
    <property type="molecule type" value="Genomic_DNA"/>
</dbReference>
<evidence type="ECO:0000313" key="2">
    <source>
        <dbReference type="Proteomes" id="UP000199602"/>
    </source>
</evidence>
<dbReference type="OrthoDB" id="5472206at2"/>
<sequence>MTQEEWIVIGQFGTQEQIDQEVSRISEVALDVGLNPEMVIGTQKVEQGFELIIHPEFFNYFQRT</sequence>
<dbReference type="STRING" id="206665.SAMN04488516_11617"/>
<gene>
    <name evidence="1" type="ORF">SAMN04488516_11617</name>
</gene>
<reference evidence="1 2" key="1">
    <citation type="submission" date="2016-10" db="EMBL/GenBank/DDBJ databases">
        <authorList>
            <person name="de Groot N.N."/>
        </authorList>
    </citation>
    <scope>NUCLEOTIDE SEQUENCE [LARGE SCALE GENOMIC DNA]</scope>
    <source>
        <strain evidence="1 2">DSM 15269</strain>
    </source>
</reference>
<organism evidence="1 2">
    <name type="scientific">Desulfonauticus submarinus</name>
    <dbReference type="NCBI Taxonomy" id="206665"/>
    <lineage>
        <taxon>Bacteria</taxon>
        <taxon>Pseudomonadati</taxon>
        <taxon>Thermodesulfobacteriota</taxon>
        <taxon>Desulfovibrionia</taxon>
        <taxon>Desulfovibrionales</taxon>
        <taxon>Desulfonauticaceae</taxon>
        <taxon>Desulfonauticus</taxon>
    </lineage>
</organism>
<proteinExistence type="predicted"/>
<dbReference type="RefSeq" id="WP_092066424.1">
    <property type="nucleotide sequence ID" value="NZ_FNIN01000016.1"/>
</dbReference>
<accession>A0A1H0G2E7</accession>
<name>A0A1H0G2E7_9BACT</name>
<protein>
    <submittedName>
        <fullName evidence="1">Uncharacterized protein</fullName>
    </submittedName>
</protein>
<evidence type="ECO:0000313" key="1">
    <source>
        <dbReference type="EMBL" id="SDO01065.1"/>
    </source>
</evidence>